<dbReference type="PANTHER" id="PTHR48228">
    <property type="entry name" value="SUCCINYL-COA--D-CITRAMALATE COA-TRANSFERASE"/>
    <property type="match status" value="1"/>
</dbReference>
<dbReference type="InterPro" id="IPR050509">
    <property type="entry name" value="CoA-transferase_III"/>
</dbReference>
<proteinExistence type="predicted"/>
<dbReference type="Proteomes" id="UP000321389">
    <property type="component" value="Chromosome"/>
</dbReference>
<dbReference type="PANTHER" id="PTHR48228:SF5">
    <property type="entry name" value="ALPHA-METHYLACYL-COA RACEMASE"/>
    <property type="match status" value="1"/>
</dbReference>
<sequence length="369" mass="40033">MKGLFDGIRVLSLAEQFPGPYATLLMADLGADVILVERPGIGDPARAFPAFFRSLARNKRSVCLDLKAAPDRDAFLALVDTADVVMEGYRPGTMEKLGLGYDVLKARNPRLVHVSITGFGQTGPARMRPAHDLSYQGVAGMIRQTKGGEPALPDLAIGDLSSGTFAAFATASALFARERTGQGTTIDVSMTDGLVSWMTPYLVPHVAGDSPFDVHDEPAYGAFRCADGTYLTLSIAHEDHFWAGLCRALGSEDLASLTGAQRRARSPELRHLIANRIARHDRSHWSTLFDRDGIAWSPLYDLDGVAADPHFVARGLFRDVATKTGSERHVAQPVRFSAYATEIRRPAPALGEHGDEVLGRIRKGRVADR</sequence>
<reference evidence="1" key="1">
    <citation type="submission" date="2020-04" db="EMBL/GenBank/DDBJ databases">
        <title>Nitratireductor sp. nov. isolated from mangrove soil.</title>
        <authorList>
            <person name="Ye Y."/>
        </authorList>
    </citation>
    <scope>NUCLEOTIDE SEQUENCE</scope>
    <source>
        <strain evidence="1">SY7</strain>
    </source>
</reference>
<keyword evidence="1" id="KW-0808">Transferase</keyword>
<dbReference type="Gene3D" id="3.30.1540.10">
    <property type="entry name" value="formyl-coa transferase, domain 3"/>
    <property type="match status" value="1"/>
</dbReference>
<evidence type="ECO:0000313" key="2">
    <source>
        <dbReference type="Proteomes" id="UP000321389"/>
    </source>
</evidence>
<keyword evidence="2" id="KW-1185">Reference proteome</keyword>
<name>A0A5B8KYC8_9HYPH</name>
<gene>
    <name evidence="1" type="ORF">FQ775_09295</name>
</gene>
<protein>
    <submittedName>
        <fullName evidence="1">CoA transferase</fullName>
    </submittedName>
</protein>
<dbReference type="GO" id="GO:0016740">
    <property type="term" value="F:transferase activity"/>
    <property type="evidence" value="ECO:0007669"/>
    <property type="project" value="UniProtKB-KW"/>
</dbReference>
<dbReference type="KEGG" id="niy:FQ775_09295"/>
<dbReference type="RefSeq" id="WP_146299209.1">
    <property type="nucleotide sequence ID" value="NZ_CP042301.2"/>
</dbReference>
<organism evidence="1 2">
    <name type="scientific">Nitratireductor mangrovi</name>
    <dbReference type="NCBI Taxonomy" id="2599600"/>
    <lineage>
        <taxon>Bacteria</taxon>
        <taxon>Pseudomonadati</taxon>
        <taxon>Pseudomonadota</taxon>
        <taxon>Alphaproteobacteria</taxon>
        <taxon>Hyphomicrobiales</taxon>
        <taxon>Phyllobacteriaceae</taxon>
        <taxon>Nitratireductor</taxon>
    </lineage>
</organism>
<dbReference type="EMBL" id="CP042301">
    <property type="protein sequence ID" value="QDZ00561.1"/>
    <property type="molecule type" value="Genomic_DNA"/>
</dbReference>
<dbReference type="AlphaFoldDB" id="A0A5B8KYC8"/>
<accession>A0A5B8KYC8</accession>
<dbReference type="InterPro" id="IPR023606">
    <property type="entry name" value="CoA-Trfase_III_dom_1_sf"/>
</dbReference>
<dbReference type="OrthoDB" id="9806585at2"/>
<dbReference type="InterPro" id="IPR044855">
    <property type="entry name" value="CoA-Trfase_III_dom3_sf"/>
</dbReference>
<dbReference type="InterPro" id="IPR003673">
    <property type="entry name" value="CoA-Trfase_fam_III"/>
</dbReference>
<dbReference type="Pfam" id="PF02515">
    <property type="entry name" value="CoA_transf_3"/>
    <property type="match status" value="1"/>
</dbReference>
<dbReference type="SUPFAM" id="SSF89796">
    <property type="entry name" value="CoA-transferase family III (CaiB/BaiF)"/>
    <property type="match status" value="1"/>
</dbReference>
<dbReference type="Gene3D" id="3.40.50.10540">
    <property type="entry name" value="Crotonobetainyl-coa:carnitine coa-transferase, domain 1"/>
    <property type="match status" value="1"/>
</dbReference>
<evidence type="ECO:0000313" key="1">
    <source>
        <dbReference type="EMBL" id="QDZ00561.1"/>
    </source>
</evidence>